<evidence type="ECO:0000313" key="2">
    <source>
        <dbReference type="Proteomes" id="UP000194236"/>
    </source>
</evidence>
<dbReference type="AlphaFoldDB" id="A0A1Y3BD90"/>
<name>A0A1Y3BD90_EURMA</name>
<sequence>MYMVDRHIFQSIRLPHPMKAIIVVVLIFVKHVQLIR</sequence>
<protein>
    <submittedName>
        <fullName evidence="1">Uncharacterized protein</fullName>
    </submittedName>
</protein>
<proteinExistence type="predicted"/>
<keyword evidence="2" id="KW-1185">Reference proteome</keyword>
<comment type="caution">
    <text evidence="1">The sequence shown here is derived from an EMBL/GenBank/DDBJ whole genome shotgun (WGS) entry which is preliminary data.</text>
</comment>
<dbReference type="Proteomes" id="UP000194236">
    <property type="component" value="Unassembled WGS sequence"/>
</dbReference>
<reference evidence="1 2" key="1">
    <citation type="submission" date="2017-03" db="EMBL/GenBank/DDBJ databases">
        <title>Genome Survey of Euroglyphus maynei.</title>
        <authorList>
            <person name="Arlian L.G."/>
            <person name="Morgan M.S."/>
            <person name="Rider S.D."/>
        </authorList>
    </citation>
    <scope>NUCLEOTIDE SEQUENCE [LARGE SCALE GENOMIC DNA]</scope>
    <source>
        <strain evidence="1">Arlian Lab</strain>
        <tissue evidence="1">Whole body</tissue>
    </source>
</reference>
<accession>A0A1Y3BD90</accession>
<organism evidence="1 2">
    <name type="scientific">Euroglyphus maynei</name>
    <name type="common">Mayne's house dust mite</name>
    <dbReference type="NCBI Taxonomy" id="6958"/>
    <lineage>
        <taxon>Eukaryota</taxon>
        <taxon>Metazoa</taxon>
        <taxon>Ecdysozoa</taxon>
        <taxon>Arthropoda</taxon>
        <taxon>Chelicerata</taxon>
        <taxon>Arachnida</taxon>
        <taxon>Acari</taxon>
        <taxon>Acariformes</taxon>
        <taxon>Sarcoptiformes</taxon>
        <taxon>Astigmata</taxon>
        <taxon>Psoroptidia</taxon>
        <taxon>Analgoidea</taxon>
        <taxon>Pyroglyphidae</taxon>
        <taxon>Pyroglyphinae</taxon>
        <taxon>Euroglyphus</taxon>
    </lineage>
</organism>
<evidence type="ECO:0000313" key="1">
    <source>
        <dbReference type="EMBL" id="OTF78157.1"/>
    </source>
</evidence>
<dbReference type="EMBL" id="MUJZ01029211">
    <property type="protein sequence ID" value="OTF78157.1"/>
    <property type="molecule type" value="Genomic_DNA"/>
</dbReference>
<gene>
    <name evidence="1" type="ORF">BLA29_013658</name>
</gene>